<organism evidence="1 2">
    <name type="scientific">Candidatus Fervidibacter japonicus</name>
    <dbReference type="NCBI Taxonomy" id="2035412"/>
    <lineage>
        <taxon>Bacteria</taxon>
        <taxon>Candidatus Fervidibacterota</taxon>
        <taxon>Candidatus Fervidibacter</taxon>
    </lineage>
</organism>
<proteinExistence type="predicted"/>
<comment type="caution">
    <text evidence="1">The sequence shown here is derived from an EMBL/GenBank/DDBJ whole genome shotgun (WGS) entry which is preliminary data.</text>
</comment>
<accession>A0A2H5XFD9</accession>
<reference evidence="2" key="1">
    <citation type="submission" date="2017-09" db="EMBL/GenBank/DDBJ databases">
        <title>Metaegenomics of thermophilic ammonia-oxidizing enrichment culture.</title>
        <authorList>
            <person name="Kato S."/>
            <person name="Suzuki K."/>
        </authorList>
    </citation>
    <scope>NUCLEOTIDE SEQUENCE [LARGE SCALE GENOMIC DNA]</scope>
</reference>
<gene>
    <name evidence="1" type="ORF">HRbin17_02430</name>
</gene>
<dbReference type="EMBL" id="BEHT01000042">
    <property type="protein sequence ID" value="GBC99898.1"/>
    <property type="molecule type" value="Genomic_DNA"/>
</dbReference>
<evidence type="ECO:0000313" key="2">
    <source>
        <dbReference type="Proteomes" id="UP000236173"/>
    </source>
</evidence>
<sequence>MVDEDPLPAFTLKGKGNPFGIPAGEETVAIASEEFFDRFDAHQIQPVNS</sequence>
<dbReference type="Proteomes" id="UP000236173">
    <property type="component" value="Unassembled WGS sequence"/>
</dbReference>
<protein>
    <submittedName>
        <fullName evidence="1">Uncharacterized protein</fullName>
    </submittedName>
</protein>
<dbReference type="AlphaFoldDB" id="A0A2H5XFD9"/>
<name>A0A2H5XFD9_9BACT</name>
<evidence type="ECO:0000313" key="1">
    <source>
        <dbReference type="EMBL" id="GBC99898.1"/>
    </source>
</evidence>